<organism evidence="2 3">
    <name type="scientific">Microvirga guangxiensis</name>
    <dbReference type="NCBI Taxonomy" id="549386"/>
    <lineage>
        <taxon>Bacteria</taxon>
        <taxon>Pseudomonadati</taxon>
        <taxon>Pseudomonadota</taxon>
        <taxon>Alphaproteobacteria</taxon>
        <taxon>Hyphomicrobiales</taxon>
        <taxon>Methylobacteriaceae</taxon>
        <taxon>Microvirga</taxon>
    </lineage>
</organism>
<sequence length="166" mass="18030">MTETKTTRTRKPKSAPKADLIALAAEPVADVTTVEQAAEAAPVLEPTVSTTLKIEKSEPFAFSLRDQGETIRQAVRETVVTSAQGALEVNDKIIQALNDQGHAALDLWRATIDSSRQPGAFNVQSGAARQAFETVSAQWKDVAETTARWMTKSVEPLQSALLRQTR</sequence>
<evidence type="ECO:0000313" key="3">
    <source>
        <dbReference type="Proteomes" id="UP000199569"/>
    </source>
</evidence>
<proteinExistence type="predicted"/>
<dbReference type="Pfam" id="PF09361">
    <property type="entry name" value="Phasin_2"/>
    <property type="match status" value="1"/>
</dbReference>
<dbReference type="STRING" id="549386.SAMN02927923_03622"/>
<dbReference type="RefSeq" id="WP_091137726.1">
    <property type="nucleotide sequence ID" value="NZ_FMVJ01000012.1"/>
</dbReference>
<feature type="domain" description="Phasin" evidence="1">
    <location>
        <begin position="71"/>
        <end position="159"/>
    </location>
</feature>
<dbReference type="EMBL" id="FMVJ01000012">
    <property type="protein sequence ID" value="SCZ04494.1"/>
    <property type="molecule type" value="Genomic_DNA"/>
</dbReference>
<accession>A0A1G5KVW5</accession>
<keyword evidence="3" id="KW-1185">Reference proteome</keyword>
<dbReference type="Proteomes" id="UP000199569">
    <property type="component" value="Unassembled WGS sequence"/>
</dbReference>
<reference evidence="2 3" key="1">
    <citation type="submission" date="2016-10" db="EMBL/GenBank/DDBJ databases">
        <authorList>
            <person name="de Groot N.N."/>
        </authorList>
    </citation>
    <scope>NUCLEOTIDE SEQUENCE [LARGE SCALE GENOMIC DNA]</scope>
    <source>
        <strain evidence="2 3">CGMCC 1.7666</strain>
    </source>
</reference>
<evidence type="ECO:0000259" key="1">
    <source>
        <dbReference type="Pfam" id="PF09361"/>
    </source>
</evidence>
<name>A0A1G5KVW5_9HYPH</name>
<dbReference type="OrthoDB" id="8020845at2"/>
<evidence type="ECO:0000313" key="2">
    <source>
        <dbReference type="EMBL" id="SCZ04494.1"/>
    </source>
</evidence>
<dbReference type="AlphaFoldDB" id="A0A1G5KVW5"/>
<gene>
    <name evidence="2" type="ORF">SAMN02927923_03622</name>
</gene>
<protein>
    <submittedName>
        <fullName evidence="2">Phasin protein</fullName>
    </submittedName>
</protein>
<dbReference type="InterPro" id="IPR018968">
    <property type="entry name" value="Phasin"/>
</dbReference>